<dbReference type="SUPFAM" id="SSF47473">
    <property type="entry name" value="EF-hand"/>
    <property type="match status" value="1"/>
</dbReference>
<dbReference type="InterPro" id="IPR002048">
    <property type="entry name" value="EF_hand_dom"/>
</dbReference>
<keyword evidence="1" id="KW-0106">Calcium</keyword>
<dbReference type="Pfam" id="PF13499">
    <property type="entry name" value="EF-hand_7"/>
    <property type="match status" value="1"/>
</dbReference>
<name>A0A183TQZ4_SCHSO</name>
<dbReference type="EMBL" id="UYSU01045622">
    <property type="protein sequence ID" value="VDM05278.1"/>
    <property type="molecule type" value="Genomic_DNA"/>
</dbReference>
<gene>
    <name evidence="3" type="ORF">SSLN_LOCUS18892</name>
</gene>
<reference evidence="5" key="1">
    <citation type="submission" date="2016-06" db="UniProtKB">
        <authorList>
            <consortium name="WormBaseParasite"/>
        </authorList>
    </citation>
    <scope>IDENTIFICATION</scope>
</reference>
<feature type="domain" description="EF-hand" evidence="2">
    <location>
        <begin position="38"/>
        <end position="70"/>
    </location>
</feature>
<dbReference type="Gene3D" id="1.10.238.10">
    <property type="entry name" value="EF-hand"/>
    <property type="match status" value="1"/>
</dbReference>
<protein>
    <submittedName>
        <fullName evidence="5">EF-hand domain-containing protein</fullName>
    </submittedName>
</protein>
<dbReference type="SMART" id="SM00054">
    <property type="entry name" value="EFh"/>
    <property type="match status" value="2"/>
</dbReference>
<evidence type="ECO:0000259" key="2">
    <source>
        <dbReference type="PROSITE" id="PS50222"/>
    </source>
</evidence>
<dbReference type="OrthoDB" id="418595at2759"/>
<dbReference type="AlphaFoldDB" id="A0A183TQZ4"/>
<dbReference type="CDD" id="cd00051">
    <property type="entry name" value="EFh"/>
    <property type="match status" value="1"/>
</dbReference>
<dbReference type="PROSITE" id="PS50222">
    <property type="entry name" value="EF_HAND_2"/>
    <property type="match status" value="2"/>
</dbReference>
<keyword evidence="4" id="KW-1185">Reference proteome</keyword>
<dbReference type="GO" id="GO:0005509">
    <property type="term" value="F:calcium ion binding"/>
    <property type="evidence" value="ECO:0007669"/>
    <property type="project" value="InterPro"/>
</dbReference>
<sequence length="70" mass="7595">MSFSRSILAMFKELDTDGSNKVSVAELSAMLKEMGSSLDQKAVERLVKRFDANGDGELSLEELNVLLDGG</sequence>
<evidence type="ECO:0000313" key="3">
    <source>
        <dbReference type="EMBL" id="VDM05278.1"/>
    </source>
</evidence>
<accession>A0A183TQZ4</accession>
<reference evidence="3 4" key="2">
    <citation type="submission" date="2018-11" db="EMBL/GenBank/DDBJ databases">
        <authorList>
            <consortium name="Pathogen Informatics"/>
        </authorList>
    </citation>
    <scope>NUCLEOTIDE SEQUENCE [LARGE SCALE GENOMIC DNA]</scope>
    <source>
        <strain evidence="3 4">NST_G2</strain>
    </source>
</reference>
<proteinExistence type="predicted"/>
<dbReference type="InterPro" id="IPR011992">
    <property type="entry name" value="EF-hand-dom_pair"/>
</dbReference>
<organism evidence="5">
    <name type="scientific">Schistocephalus solidus</name>
    <name type="common">Tapeworm</name>
    <dbReference type="NCBI Taxonomy" id="70667"/>
    <lineage>
        <taxon>Eukaryota</taxon>
        <taxon>Metazoa</taxon>
        <taxon>Spiralia</taxon>
        <taxon>Lophotrochozoa</taxon>
        <taxon>Platyhelminthes</taxon>
        <taxon>Cestoda</taxon>
        <taxon>Eucestoda</taxon>
        <taxon>Diphyllobothriidea</taxon>
        <taxon>Diphyllobothriidae</taxon>
        <taxon>Schistocephalus</taxon>
    </lineage>
</organism>
<evidence type="ECO:0000256" key="1">
    <source>
        <dbReference type="ARBA" id="ARBA00022837"/>
    </source>
</evidence>
<dbReference type="PROSITE" id="PS00018">
    <property type="entry name" value="EF_HAND_1"/>
    <property type="match status" value="2"/>
</dbReference>
<evidence type="ECO:0000313" key="5">
    <source>
        <dbReference type="WBParaSite" id="SSLN_0001961101-mRNA-1"/>
    </source>
</evidence>
<dbReference type="InterPro" id="IPR018247">
    <property type="entry name" value="EF_Hand_1_Ca_BS"/>
</dbReference>
<feature type="domain" description="EF-hand" evidence="2">
    <location>
        <begin position="2"/>
        <end position="37"/>
    </location>
</feature>
<dbReference type="WBParaSite" id="SSLN_0001961101-mRNA-1">
    <property type="protein sequence ID" value="SSLN_0001961101-mRNA-1"/>
    <property type="gene ID" value="SSLN_0001961101"/>
</dbReference>
<evidence type="ECO:0000313" key="4">
    <source>
        <dbReference type="Proteomes" id="UP000275846"/>
    </source>
</evidence>
<dbReference type="Proteomes" id="UP000275846">
    <property type="component" value="Unassembled WGS sequence"/>
</dbReference>